<gene>
    <name evidence="2" type="ORF">ETB97_001652</name>
</gene>
<sequence>MDYTDHAPRLKICSKARLIIIISLVAPSLIIITATFNDRLAAVTSQLLAAAHNSMTIPPPTPSLAYKFNEISNLEYWSTRGDQAWEAFFPHGKSRFLWVQNAETEAWGVSIFTVCIV</sequence>
<dbReference type="Proteomes" id="UP000541154">
    <property type="component" value="Unassembled WGS sequence"/>
</dbReference>
<keyword evidence="1" id="KW-1133">Transmembrane helix</keyword>
<keyword evidence="3" id="KW-1185">Reference proteome</keyword>
<evidence type="ECO:0000313" key="3">
    <source>
        <dbReference type="Proteomes" id="UP000541154"/>
    </source>
</evidence>
<dbReference type="AlphaFoldDB" id="A0A8H6A3K6"/>
<evidence type="ECO:0000256" key="1">
    <source>
        <dbReference type="SAM" id="Phobius"/>
    </source>
</evidence>
<feature type="transmembrane region" description="Helical" evidence="1">
    <location>
        <begin position="18"/>
        <end position="36"/>
    </location>
</feature>
<name>A0A8H6A3K6_PETAA</name>
<reference evidence="2 3" key="1">
    <citation type="submission" date="2019-04" db="EMBL/GenBank/DDBJ databases">
        <title>Aspergillus burnettii sp. nov., novel species from soil in southeast Queensland.</title>
        <authorList>
            <person name="Gilchrist C.L.M."/>
            <person name="Pitt J.I."/>
            <person name="Lange L."/>
            <person name="Lacey H.J."/>
            <person name="Vuong D."/>
            <person name="Midgley D.J."/>
            <person name="Greenfield P."/>
            <person name="Bradbury M."/>
            <person name="Lacey E."/>
            <person name="Busk P.K."/>
            <person name="Pilgaard B."/>
            <person name="Chooi Y.H."/>
            <person name="Piggott A.M."/>
        </authorList>
    </citation>
    <scope>NUCLEOTIDE SEQUENCE [LARGE SCALE GENOMIC DNA]</scope>
    <source>
        <strain evidence="2 3">FRR 5400</strain>
    </source>
</reference>
<keyword evidence="1" id="KW-0812">Transmembrane</keyword>
<organism evidence="2 3">
    <name type="scientific">Petromyces alliaceus</name>
    <name type="common">Aspergillus alliaceus</name>
    <dbReference type="NCBI Taxonomy" id="209559"/>
    <lineage>
        <taxon>Eukaryota</taxon>
        <taxon>Fungi</taxon>
        <taxon>Dikarya</taxon>
        <taxon>Ascomycota</taxon>
        <taxon>Pezizomycotina</taxon>
        <taxon>Eurotiomycetes</taxon>
        <taxon>Eurotiomycetidae</taxon>
        <taxon>Eurotiales</taxon>
        <taxon>Aspergillaceae</taxon>
        <taxon>Aspergillus</taxon>
        <taxon>Aspergillus subgen. Circumdati</taxon>
    </lineage>
</organism>
<proteinExistence type="predicted"/>
<keyword evidence="1" id="KW-0472">Membrane</keyword>
<evidence type="ECO:0000313" key="2">
    <source>
        <dbReference type="EMBL" id="KAF5860364.1"/>
    </source>
</evidence>
<dbReference type="EMBL" id="SPNV01000132">
    <property type="protein sequence ID" value="KAF5860364.1"/>
    <property type="molecule type" value="Genomic_DNA"/>
</dbReference>
<protein>
    <submittedName>
        <fullName evidence="2">Uncharacterized protein</fullName>
    </submittedName>
</protein>
<accession>A0A8H6A3K6</accession>
<comment type="caution">
    <text evidence="2">The sequence shown here is derived from an EMBL/GenBank/DDBJ whole genome shotgun (WGS) entry which is preliminary data.</text>
</comment>